<feature type="compositionally biased region" description="Pro residues" evidence="1">
    <location>
        <begin position="94"/>
        <end position="115"/>
    </location>
</feature>
<dbReference type="EMBL" id="CP034348">
    <property type="protein sequence ID" value="QGX99334.1"/>
    <property type="molecule type" value="Genomic_DNA"/>
</dbReference>
<keyword evidence="3" id="KW-1185">Reference proteome</keyword>
<proteinExistence type="predicted"/>
<dbReference type="RefSeq" id="WP_157708016.1">
    <property type="nucleotide sequence ID" value="NZ_CP034348.1"/>
</dbReference>
<dbReference type="KEGG" id="rom:EI983_14115"/>
<sequence>MSFSHTMSCTLPAERVRARGLGQHPNGALRCTLPPEVKRRAPVGAQEAESPASVAMPLEYRRQPKAEPTQPMPQSVALPMEVGRSSAQRATSPNPAPRAGDPPPAPRPGSEPPASLPADTADQGRAALPVAMLLPIVEIVARGISGAAGYAYVGEDPTAAGVRFGMLGQRLDTGDMGAVLALARARDPQGVSQVFGEQEQALMAAVLAGDAQARKTPVNGAELWSANWKTRLSAAGDLPAFTAAQNEYAVEQMLTPAARLVLAHPPLVNGAALAMALDVLTECGREAGLAKLAEALTPPPETLAAFQAALAKAVPISGRRLQDLARNQQLLNWQPARPAGAPS</sequence>
<evidence type="ECO:0000256" key="1">
    <source>
        <dbReference type="SAM" id="MobiDB-lite"/>
    </source>
</evidence>
<feature type="region of interest" description="Disordered" evidence="1">
    <location>
        <begin position="40"/>
        <end position="120"/>
    </location>
</feature>
<dbReference type="Proteomes" id="UP000428330">
    <property type="component" value="Chromosome"/>
</dbReference>
<dbReference type="AlphaFoldDB" id="A0A6I6ITC2"/>
<reference evidence="3" key="1">
    <citation type="submission" date="2018-12" db="EMBL/GenBank/DDBJ databases">
        <title>Complete genome sequence of Roseovarius sp. MME-070.</title>
        <authorList>
            <person name="Nam Y.-D."/>
            <person name="Kang J."/>
            <person name="Chung W.-H."/>
            <person name="Park Y.S."/>
        </authorList>
    </citation>
    <scope>NUCLEOTIDE SEQUENCE [LARGE SCALE GENOMIC DNA]</scope>
    <source>
        <strain evidence="3">MME-070</strain>
    </source>
</reference>
<accession>A0A6I6ITC2</accession>
<evidence type="ECO:0000313" key="2">
    <source>
        <dbReference type="EMBL" id="QGX99334.1"/>
    </source>
</evidence>
<organism evidence="2 3">
    <name type="scientific">Roseovarius faecimaris</name>
    <dbReference type="NCBI Taxonomy" id="2494550"/>
    <lineage>
        <taxon>Bacteria</taxon>
        <taxon>Pseudomonadati</taxon>
        <taxon>Pseudomonadota</taxon>
        <taxon>Alphaproteobacteria</taxon>
        <taxon>Rhodobacterales</taxon>
        <taxon>Roseobacteraceae</taxon>
        <taxon>Roseovarius</taxon>
    </lineage>
</organism>
<evidence type="ECO:0000313" key="3">
    <source>
        <dbReference type="Proteomes" id="UP000428330"/>
    </source>
</evidence>
<protein>
    <submittedName>
        <fullName evidence="2">Uncharacterized protein</fullName>
    </submittedName>
</protein>
<gene>
    <name evidence="2" type="ORF">EI983_14115</name>
</gene>
<name>A0A6I6ITC2_9RHOB</name>